<evidence type="ECO:0000313" key="2">
    <source>
        <dbReference type="Proteomes" id="UP001500929"/>
    </source>
</evidence>
<accession>A0ABN3D7F4</accession>
<evidence type="ECO:0000313" key="1">
    <source>
        <dbReference type="EMBL" id="GAA2222884.1"/>
    </source>
</evidence>
<name>A0ABN3D7F4_9MICO</name>
<comment type="caution">
    <text evidence="1">The sequence shown here is derived from an EMBL/GenBank/DDBJ whole genome shotgun (WGS) entry which is preliminary data.</text>
</comment>
<keyword evidence="2" id="KW-1185">Reference proteome</keyword>
<gene>
    <name evidence="1" type="ORF">GCM10009851_02220</name>
</gene>
<proteinExistence type="predicted"/>
<evidence type="ECO:0008006" key="3">
    <source>
        <dbReference type="Google" id="ProtNLM"/>
    </source>
</evidence>
<sequence>MVTPPSPASDFADALVREITHNYARGRRIVAVDGLERTGPVADELSAAFERAGTEVVRASLDDFQQPRAQRDRLGADSADAWYHDRFDYSTLRRVLLEPFLLGGSTGFQTQAFDAGRDVPFESRWFTAPADAVLVLDGPFLQRPGLRGSFVFTAYLESRLDGVTDAVRGADALYQSEAGPRFGATAIVDVTDPAHPRRTFADSC</sequence>
<dbReference type="EMBL" id="BAAAQY010000001">
    <property type="protein sequence ID" value="GAA2222884.1"/>
    <property type="molecule type" value="Genomic_DNA"/>
</dbReference>
<reference evidence="1 2" key="1">
    <citation type="journal article" date="2019" name="Int. J. Syst. Evol. Microbiol.">
        <title>The Global Catalogue of Microorganisms (GCM) 10K type strain sequencing project: providing services to taxonomists for standard genome sequencing and annotation.</title>
        <authorList>
            <consortium name="The Broad Institute Genomics Platform"/>
            <consortium name="The Broad Institute Genome Sequencing Center for Infectious Disease"/>
            <person name="Wu L."/>
            <person name="Ma J."/>
        </authorList>
    </citation>
    <scope>NUCLEOTIDE SEQUENCE [LARGE SCALE GENOMIC DNA]</scope>
    <source>
        <strain evidence="1 2">JCM 16117</strain>
    </source>
</reference>
<protein>
    <recommendedName>
        <fullName evidence="3">Uridine kinase</fullName>
    </recommendedName>
</protein>
<dbReference type="Gene3D" id="3.40.50.300">
    <property type="entry name" value="P-loop containing nucleotide triphosphate hydrolases"/>
    <property type="match status" value="1"/>
</dbReference>
<dbReference type="RefSeq" id="WP_259477834.1">
    <property type="nucleotide sequence ID" value="NZ_BAAAQY010000001.1"/>
</dbReference>
<dbReference type="Proteomes" id="UP001500929">
    <property type="component" value="Unassembled WGS sequence"/>
</dbReference>
<dbReference type="InterPro" id="IPR027417">
    <property type="entry name" value="P-loop_NTPase"/>
</dbReference>
<organism evidence="1 2">
    <name type="scientific">Herbiconiux moechotypicola</name>
    <dbReference type="NCBI Taxonomy" id="637393"/>
    <lineage>
        <taxon>Bacteria</taxon>
        <taxon>Bacillati</taxon>
        <taxon>Actinomycetota</taxon>
        <taxon>Actinomycetes</taxon>
        <taxon>Micrococcales</taxon>
        <taxon>Microbacteriaceae</taxon>
        <taxon>Herbiconiux</taxon>
    </lineage>
</organism>